<dbReference type="GO" id="GO:0016020">
    <property type="term" value="C:membrane"/>
    <property type="evidence" value="ECO:0007669"/>
    <property type="project" value="UniProtKB-SubCell"/>
</dbReference>
<sequence>MDLKTPKVEAAEQRRRSVVSVGNGTVQSLTIGDAPAKTQFSKWNIIAFAFVICNSWAGVAGSIQLALLQGGPATLIYSVILSSIAYLCIAISLAELASVYPTAGGQYHFTSILAPKKIRRGVSYACGLLSMLSWVAIGAAVTIIPAQQIMALVSAFNPTFETKQWHVFLIYEGVAAFILVNNLFLLKKAPWTHNIGFALTLSLFLFSFVTLLVRSSPKAPSKFVWATFINYTGWPDGVCFIIGLSTSCFMYIGLDASMHIAEECNEPRRTVPWAMITAVLIGCTTAFAYTIAQLYALTDIEAIMTTTEYVPWVVVRQGFRSTALAAVFTIIGVIMTMFILNAVHETSSRLAWSFARDNGLLFSNKISRIHPTLQVPVYALFLTYGMVVVCGCVFVASNTAFNALIGSSIVLQEISFLIPVLLLIYRRRSLKYLPSTRQFSSPAAVGWTANVIVVIFSVITTIFFNFPIFLPTSASTMNYTPVILGIALLLGIANWFAYARKHYQGPAISFGADDDGSPTSFIAVGQHAVDHAE</sequence>
<dbReference type="GO" id="GO:0022857">
    <property type="term" value="F:transmembrane transporter activity"/>
    <property type="evidence" value="ECO:0007669"/>
    <property type="project" value="InterPro"/>
</dbReference>
<dbReference type="AlphaFoldDB" id="A0A0D2F8F2"/>
<gene>
    <name evidence="7" type="ORF">PV04_10065</name>
</gene>
<keyword evidence="3 6" id="KW-0812">Transmembrane</keyword>
<organism evidence="7 8">
    <name type="scientific">Phialophora macrospora</name>
    <dbReference type="NCBI Taxonomy" id="1851006"/>
    <lineage>
        <taxon>Eukaryota</taxon>
        <taxon>Fungi</taxon>
        <taxon>Dikarya</taxon>
        <taxon>Ascomycota</taxon>
        <taxon>Pezizomycotina</taxon>
        <taxon>Eurotiomycetes</taxon>
        <taxon>Chaetothyriomycetidae</taxon>
        <taxon>Chaetothyriales</taxon>
        <taxon>Herpotrichiellaceae</taxon>
        <taxon>Phialophora</taxon>
    </lineage>
</organism>
<feature type="transmembrane region" description="Helical" evidence="6">
    <location>
        <begin position="74"/>
        <end position="100"/>
    </location>
</feature>
<dbReference type="PIRSF" id="PIRSF006060">
    <property type="entry name" value="AA_transporter"/>
    <property type="match status" value="1"/>
</dbReference>
<keyword evidence="8" id="KW-1185">Reference proteome</keyword>
<protein>
    <recommendedName>
        <fullName evidence="9">Amino acid permease/ SLC12A domain-containing protein</fullName>
    </recommendedName>
</protein>
<dbReference type="Pfam" id="PF13520">
    <property type="entry name" value="AA_permease_2"/>
    <property type="match status" value="1"/>
</dbReference>
<name>A0A0D2F8F2_9EURO</name>
<dbReference type="PROSITE" id="PS00218">
    <property type="entry name" value="AMINO_ACID_PERMEASE_1"/>
    <property type="match status" value="1"/>
</dbReference>
<evidence type="ECO:0000256" key="5">
    <source>
        <dbReference type="ARBA" id="ARBA00023136"/>
    </source>
</evidence>
<feature type="transmembrane region" description="Helical" evidence="6">
    <location>
        <begin position="195"/>
        <end position="213"/>
    </location>
</feature>
<accession>A0A0D2F8F2</accession>
<dbReference type="Proteomes" id="UP000054266">
    <property type="component" value="Unassembled WGS sequence"/>
</dbReference>
<evidence type="ECO:0000256" key="6">
    <source>
        <dbReference type="SAM" id="Phobius"/>
    </source>
</evidence>
<evidence type="ECO:0000313" key="8">
    <source>
        <dbReference type="Proteomes" id="UP000054266"/>
    </source>
</evidence>
<feature type="transmembrane region" description="Helical" evidence="6">
    <location>
        <begin position="318"/>
        <end position="340"/>
    </location>
</feature>
<feature type="transmembrane region" description="Helical" evidence="6">
    <location>
        <begin position="273"/>
        <end position="298"/>
    </location>
</feature>
<dbReference type="STRING" id="5601.A0A0D2F8F2"/>
<dbReference type="GO" id="GO:0006865">
    <property type="term" value="P:amino acid transport"/>
    <property type="evidence" value="ECO:0007669"/>
    <property type="project" value="InterPro"/>
</dbReference>
<feature type="transmembrane region" description="Helical" evidence="6">
    <location>
        <begin position="403"/>
        <end position="425"/>
    </location>
</feature>
<evidence type="ECO:0000256" key="3">
    <source>
        <dbReference type="ARBA" id="ARBA00022692"/>
    </source>
</evidence>
<feature type="transmembrane region" description="Helical" evidence="6">
    <location>
        <begin position="45"/>
        <end position="68"/>
    </location>
</feature>
<dbReference type="InterPro" id="IPR004840">
    <property type="entry name" value="Amino_acid_permease_CS"/>
</dbReference>
<evidence type="ECO:0000313" key="7">
    <source>
        <dbReference type="EMBL" id="KIW63200.1"/>
    </source>
</evidence>
<keyword evidence="5 6" id="KW-0472">Membrane</keyword>
<proteinExistence type="predicted"/>
<keyword evidence="4 6" id="KW-1133">Transmembrane helix</keyword>
<dbReference type="PANTHER" id="PTHR45649">
    <property type="entry name" value="AMINO-ACID PERMEASE BAT1"/>
    <property type="match status" value="1"/>
</dbReference>
<dbReference type="InterPro" id="IPR002293">
    <property type="entry name" value="AA/rel_permease1"/>
</dbReference>
<evidence type="ECO:0000256" key="4">
    <source>
        <dbReference type="ARBA" id="ARBA00022989"/>
    </source>
</evidence>
<dbReference type="EMBL" id="KN846962">
    <property type="protein sequence ID" value="KIW63200.1"/>
    <property type="molecule type" value="Genomic_DNA"/>
</dbReference>
<feature type="transmembrane region" description="Helical" evidence="6">
    <location>
        <begin position="445"/>
        <end position="470"/>
    </location>
</feature>
<evidence type="ECO:0000256" key="2">
    <source>
        <dbReference type="ARBA" id="ARBA00022448"/>
    </source>
</evidence>
<dbReference type="HOGENOM" id="CLU_004495_2_4_1"/>
<keyword evidence="2" id="KW-0813">Transport</keyword>
<feature type="transmembrane region" description="Helical" evidence="6">
    <location>
        <begin position="121"/>
        <end position="145"/>
    </location>
</feature>
<reference evidence="7 8" key="1">
    <citation type="submission" date="2015-01" db="EMBL/GenBank/DDBJ databases">
        <title>The Genome Sequence of Capronia semiimmersa CBS27337.</title>
        <authorList>
            <consortium name="The Broad Institute Genomics Platform"/>
            <person name="Cuomo C."/>
            <person name="de Hoog S."/>
            <person name="Gorbushina A."/>
            <person name="Stielow B."/>
            <person name="Teixiera M."/>
            <person name="Abouelleil A."/>
            <person name="Chapman S.B."/>
            <person name="Priest M."/>
            <person name="Young S.K."/>
            <person name="Wortman J."/>
            <person name="Nusbaum C."/>
            <person name="Birren B."/>
        </authorList>
    </citation>
    <scope>NUCLEOTIDE SEQUENCE [LARGE SCALE GENOMIC DNA]</scope>
    <source>
        <strain evidence="7 8">CBS 27337</strain>
    </source>
</reference>
<feature type="transmembrane region" description="Helical" evidence="6">
    <location>
        <begin position="165"/>
        <end position="186"/>
    </location>
</feature>
<dbReference type="PANTHER" id="PTHR45649:SF24">
    <property type="entry name" value="TRANSPORT PROTEIN, PUTATIVE (AFU_ORTHOLOGUE AFUA_2G15150)-RELATED"/>
    <property type="match status" value="1"/>
</dbReference>
<feature type="transmembrane region" description="Helical" evidence="6">
    <location>
        <begin position="375"/>
        <end position="397"/>
    </location>
</feature>
<comment type="subcellular location">
    <subcellularLocation>
        <location evidence="1">Membrane</location>
        <topology evidence="1">Multi-pass membrane protein</topology>
    </subcellularLocation>
</comment>
<feature type="transmembrane region" description="Helical" evidence="6">
    <location>
        <begin position="482"/>
        <end position="499"/>
    </location>
</feature>
<feature type="transmembrane region" description="Helical" evidence="6">
    <location>
        <begin position="233"/>
        <end position="252"/>
    </location>
</feature>
<dbReference type="Gene3D" id="1.20.1740.10">
    <property type="entry name" value="Amino acid/polyamine transporter I"/>
    <property type="match status" value="1"/>
</dbReference>
<evidence type="ECO:0000256" key="1">
    <source>
        <dbReference type="ARBA" id="ARBA00004141"/>
    </source>
</evidence>
<evidence type="ECO:0008006" key="9">
    <source>
        <dbReference type="Google" id="ProtNLM"/>
    </source>
</evidence>